<dbReference type="RefSeq" id="WP_092209895.1">
    <property type="nucleotide sequence ID" value="NZ_FMUX01000004.1"/>
</dbReference>
<organism evidence="1 2">
    <name type="scientific">Desulfoluna spongiiphila</name>
    <dbReference type="NCBI Taxonomy" id="419481"/>
    <lineage>
        <taxon>Bacteria</taxon>
        <taxon>Pseudomonadati</taxon>
        <taxon>Thermodesulfobacteriota</taxon>
        <taxon>Desulfobacteria</taxon>
        <taxon>Desulfobacterales</taxon>
        <taxon>Desulfolunaceae</taxon>
        <taxon>Desulfoluna</taxon>
    </lineage>
</organism>
<evidence type="ECO:0000313" key="1">
    <source>
        <dbReference type="EMBL" id="SCY13177.1"/>
    </source>
</evidence>
<dbReference type="Proteomes" id="UP000198870">
    <property type="component" value="Unassembled WGS sequence"/>
</dbReference>
<accession>A0A1G5DF60</accession>
<dbReference type="OrthoDB" id="5410372at2"/>
<evidence type="ECO:0000313" key="2">
    <source>
        <dbReference type="Proteomes" id="UP000198870"/>
    </source>
</evidence>
<dbReference type="EMBL" id="FMUX01000004">
    <property type="protein sequence ID" value="SCY13177.1"/>
    <property type="molecule type" value="Genomic_DNA"/>
</dbReference>
<proteinExistence type="predicted"/>
<name>A0A1G5DF60_9BACT</name>
<keyword evidence="2" id="KW-1185">Reference proteome</keyword>
<protein>
    <submittedName>
        <fullName evidence="1">Uncharacterized protein</fullName>
    </submittedName>
</protein>
<dbReference type="AlphaFoldDB" id="A0A1G5DF60"/>
<reference evidence="1 2" key="1">
    <citation type="submission" date="2016-10" db="EMBL/GenBank/DDBJ databases">
        <authorList>
            <person name="de Groot N.N."/>
        </authorList>
    </citation>
    <scope>NUCLEOTIDE SEQUENCE [LARGE SCALE GENOMIC DNA]</scope>
    <source>
        <strain evidence="1 2">AA1</strain>
    </source>
</reference>
<gene>
    <name evidence="1" type="ORF">SAMN05216233_104148</name>
</gene>
<sequence>MTSTAEDIERLFSASRGYNALFLAAGSIEEACEENPESLTETGVRLLLGCLADDRFETRRTAYFFYGRLAGILARTAEALGPGHPVSRLALEGVSTLCAEAKGRRHMAICSACHCLAPRHSDLPPAGPGPAPTCCSLDEILQRAGFPLDTHPHPTGRSLLYHHGKTTLVIKCARPEEDPEGLSAEWHWMQTLASSLPPGSHVPTPVGPALMRITDLPQEAASDTAMAFLTTPDYFTYPNEPLAPLETASVIEIMGRSAFLFGHLAARGILHTAPVPLFHNRVQTDRRNDEGVYLWQKGGRLDRWLASCRFPNFGLSGLRDFEHMSTARELPTGDYYRIMGDQILSLLLVAGSHFRSREGAAALSHAPDTSDRRDWFNADHLTAMLEAILTGYHQGFTGGGSKPPDGIDLGALGRRMIEEMGRDTHMEEILRARDQQDMEEKDFTRFLTDRGYSDQEAQRVPRGAADIILFTGPHLGRFNGKISCPELIEFTATLASITITDGFLINAP</sequence>
<dbReference type="NCBIfam" id="NF033874">
    <property type="entry name" value="SidJ_rel_pseudo"/>
    <property type="match status" value="1"/>
</dbReference>
<dbReference type="STRING" id="419481.SAMN05216233_104148"/>